<sequence length="95" mass="11027">MKCIETVDGSELHIREGVLHLMGKRRRIAKDVWIIVGDESQTKEEYYETDTPNRLGFTKFLIIPRNDQRLIAIIEEVGLDRASQSGKQQLMIVER</sequence>
<keyword evidence="2" id="KW-1185">Reference proteome</keyword>
<dbReference type="AlphaFoldDB" id="A0A1L6RB10"/>
<name>A0A1L6RB10_9LACO</name>
<evidence type="ECO:0000313" key="1">
    <source>
        <dbReference type="EMBL" id="APS41725.1"/>
    </source>
</evidence>
<accession>A0A1L6RB10</accession>
<protein>
    <submittedName>
        <fullName evidence="1">Uncharacterized protein</fullName>
    </submittedName>
</protein>
<dbReference type="KEGG" id="wjo:FOL01_0866"/>
<organism evidence="1 2">
    <name type="scientific">Weissella jogaejeotgali</name>
    <dbReference type="NCBI Taxonomy" id="1631871"/>
    <lineage>
        <taxon>Bacteria</taxon>
        <taxon>Bacillati</taxon>
        <taxon>Bacillota</taxon>
        <taxon>Bacilli</taxon>
        <taxon>Lactobacillales</taxon>
        <taxon>Lactobacillaceae</taxon>
        <taxon>Weissella</taxon>
    </lineage>
</organism>
<dbReference type="OrthoDB" id="2149091at2"/>
<proteinExistence type="predicted"/>
<reference evidence="1 2" key="1">
    <citation type="submission" date="2016-02" db="EMBL/GenBank/DDBJ databases">
        <title>Complete Genome Sequence of Weissella jogaejeotgali FOL01.</title>
        <authorList>
            <person name="Lee J.-H."/>
            <person name="Ku H.-J."/>
        </authorList>
    </citation>
    <scope>NUCLEOTIDE SEQUENCE [LARGE SCALE GENOMIC DNA]</scope>
    <source>
        <strain evidence="1 2">FOL01</strain>
    </source>
</reference>
<evidence type="ECO:0000313" key="2">
    <source>
        <dbReference type="Proteomes" id="UP000185473"/>
    </source>
</evidence>
<dbReference type="RefSeq" id="WP_075269555.1">
    <property type="nucleotide sequence ID" value="NZ_CP014332.1"/>
</dbReference>
<dbReference type="EMBL" id="CP014332">
    <property type="protein sequence ID" value="APS41725.1"/>
    <property type="molecule type" value="Genomic_DNA"/>
</dbReference>
<dbReference type="Proteomes" id="UP000185473">
    <property type="component" value="Chromosome"/>
</dbReference>
<gene>
    <name evidence="1" type="ORF">FOL01_0866</name>
</gene>